<comment type="caution">
    <text evidence="2">The sequence shown here is derived from an EMBL/GenBank/DDBJ whole genome shotgun (WGS) entry which is preliminary data.</text>
</comment>
<reference evidence="2 3" key="1">
    <citation type="submission" date="2017-05" db="EMBL/GenBank/DDBJ databases">
        <title>The Genome Sequence of Tsuchiyaea wingfieldii DSM 27421.</title>
        <authorList>
            <person name="Cuomo C."/>
            <person name="Passer A."/>
            <person name="Billmyre B."/>
            <person name="Heitman J."/>
        </authorList>
    </citation>
    <scope>NUCLEOTIDE SEQUENCE [LARGE SCALE GENOMIC DNA]</scope>
    <source>
        <strain evidence="2 3">DSM 27421</strain>
    </source>
</reference>
<dbReference type="AlphaFoldDB" id="A0A5D3ALZ9"/>
<sequence>MSTTSNADGDAANETVDKNTKKEYKIHPFYRSGIVHFITTDDVLFSCDLERLTEMSSFFRDLSEIPQPPGKKATTTQMSSQELHNQLAQLSSEEHGDIAKHTDAAVVFPECGSKVLEPWLNLILLAGMTSLNLSISLEEYKQLYTLVDKYGCDERMVESLHLQILFLVEKFSAMEIFIFASQVDDKVLGKKVLEFITTESFFARGFRERIKRLSGPWGLAVYQAVFEAEPNFKPSIWCYEPHTQCYV</sequence>
<dbReference type="Proteomes" id="UP000322245">
    <property type="component" value="Unassembled WGS sequence"/>
</dbReference>
<keyword evidence="3" id="KW-1185">Reference proteome</keyword>
<proteinExistence type="predicted"/>
<protein>
    <recommendedName>
        <fullName evidence="4">BTB domain-containing protein</fullName>
    </recommendedName>
</protein>
<evidence type="ECO:0000313" key="2">
    <source>
        <dbReference type="EMBL" id="TYJ51409.1"/>
    </source>
</evidence>
<evidence type="ECO:0000313" key="3">
    <source>
        <dbReference type="Proteomes" id="UP000322245"/>
    </source>
</evidence>
<name>A0A5D3ALZ9_9TREE</name>
<evidence type="ECO:0008006" key="4">
    <source>
        <dbReference type="Google" id="ProtNLM"/>
    </source>
</evidence>
<dbReference type="EMBL" id="NIDF01000247">
    <property type="protein sequence ID" value="TYJ51409.1"/>
    <property type="molecule type" value="Genomic_DNA"/>
</dbReference>
<feature type="region of interest" description="Disordered" evidence="1">
    <location>
        <begin position="64"/>
        <end position="83"/>
    </location>
</feature>
<feature type="compositionally biased region" description="Polar residues" evidence="1">
    <location>
        <begin position="73"/>
        <end position="83"/>
    </location>
</feature>
<evidence type="ECO:0000256" key="1">
    <source>
        <dbReference type="SAM" id="MobiDB-lite"/>
    </source>
</evidence>
<organism evidence="2 3">
    <name type="scientific">Cryptococcus floricola</name>
    <dbReference type="NCBI Taxonomy" id="2591691"/>
    <lineage>
        <taxon>Eukaryota</taxon>
        <taxon>Fungi</taxon>
        <taxon>Dikarya</taxon>
        <taxon>Basidiomycota</taxon>
        <taxon>Agaricomycotina</taxon>
        <taxon>Tremellomycetes</taxon>
        <taxon>Tremellales</taxon>
        <taxon>Cryptococcaceae</taxon>
        <taxon>Cryptococcus</taxon>
    </lineage>
</organism>
<accession>A0A5D3ALZ9</accession>
<gene>
    <name evidence="2" type="ORF">B9479_008021</name>
</gene>